<keyword evidence="9 10" id="KW-0472">Membrane</keyword>
<dbReference type="InterPro" id="IPR003661">
    <property type="entry name" value="HisK_dim/P_dom"/>
</dbReference>
<feature type="domain" description="HAMP" evidence="12">
    <location>
        <begin position="159"/>
        <end position="208"/>
    </location>
</feature>
<dbReference type="SUPFAM" id="SSF47384">
    <property type="entry name" value="Homodimeric domain of signal transducing histidine kinase"/>
    <property type="match status" value="1"/>
</dbReference>
<dbReference type="SMART" id="SM00388">
    <property type="entry name" value="HisKA"/>
    <property type="match status" value="1"/>
</dbReference>
<evidence type="ECO:0000256" key="10">
    <source>
        <dbReference type="SAM" id="Phobius"/>
    </source>
</evidence>
<evidence type="ECO:0000256" key="1">
    <source>
        <dbReference type="ARBA" id="ARBA00000085"/>
    </source>
</evidence>
<dbReference type="EMBL" id="FAXN01000078">
    <property type="protein sequence ID" value="CUV66322.1"/>
    <property type="molecule type" value="Genomic_DNA"/>
</dbReference>
<dbReference type="SUPFAM" id="SSF55874">
    <property type="entry name" value="ATPase domain of HSP90 chaperone/DNA topoisomerase II/histidine kinase"/>
    <property type="match status" value="1"/>
</dbReference>
<sequence length="405" mass="46683">MKNLSVTTFIHILFSLAITIAVATIFLFLSWNKNKIKMDEMYQHKLIADSFLSNIELDMSQEQLNKLYKKFDVQNVDLQTAKSEIENFGTTIFGGESAIGTIKIFDTPSGNYIYIQRLGFNLMLKDNRSKNYISTIVTSLSLVIIGIFILLYYAILKKLKPLKKLHRDIEEFANGNLKKRIRYKNDDEIGKIAKSFDNAILYINDLSDSKNLFMRNIMHELKTPITKGKILTESIDDENTKKMLVKSFDRMNELIAEIATIEKLTSQNFQPYLEMTTIDNVITIAQNLLLNEKNCEIENIDNRPIYTDIKLLSIAIKNLLDNGIKYGSDKMVKLKTTPEAIEIISKGEQLKHPLKYYTEPFSQGEKRNSGFGLGLYIVKNILEKINLKLKYKYEDGYNIFIIKLV</sequence>
<dbReference type="AlphaFoldDB" id="A0A0S4XPS3"/>
<keyword evidence="6 10" id="KW-0812">Transmembrane</keyword>
<dbReference type="InterPro" id="IPR003594">
    <property type="entry name" value="HATPase_dom"/>
</dbReference>
<dbReference type="Gene3D" id="6.10.340.10">
    <property type="match status" value="1"/>
</dbReference>
<comment type="subcellular location">
    <subcellularLocation>
        <location evidence="2">Membrane</location>
        <topology evidence="2">Multi-pass membrane protein</topology>
    </subcellularLocation>
</comment>
<keyword evidence="7 13" id="KW-0418">Kinase</keyword>
<evidence type="ECO:0000256" key="5">
    <source>
        <dbReference type="ARBA" id="ARBA00022679"/>
    </source>
</evidence>
<name>A0A0S4XPS3_9BACT</name>
<dbReference type="InterPro" id="IPR050398">
    <property type="entry name" value="HssS/ArlS-like"/>
</dbReference>
<evidence type="ECO:0000259" key="11">
    <source>
        <dbReference type="PROSITE" id="PS50109"/>
    </source>
</evidence>
<evidence type="ECO:0000256" key="4">
    <source>
        <dbReference type="ARBA" id="ARBA00022553"/>
    </source>
</evidence>
<evidence type="ECO:0000256" key="6">
    <source>
        <dbReference type="ARBA" id="ARBA00022692"/>
    </source>
</evidence>
<dbReference type="PROSITE" id="PS50109">
    <property type="entry name" value="HIS_KIN"/>
    <property type="match status" value="1"/>
</dbReference>
<dbReference type="Pfam" id="PF00672">
    <property type="entry name" value="HAMP"/>
    <property type="match status" value="1"/>
</dbReference>
<proteinExistence type="predicted"/>
<accession>A0A0S4XPS3</accession>
<dbReference type="InterPro" id="IPR047994">
    <property type="entry name" value="ArsS-like"/>
</dbReference>
<dbReference type="EC" id="2.7.13.3" evidence="3"/>
<dbReference type="SMART" id="SM00387">
    <property type="entry name" value="HATPase_c"/>
    <property type="match status" value="1"/>
</dbReference>
<feature type="transmembrane region" description="Helical" evidence="10">
    <location>
        <begin position="132"/>
        <end position="155"/>
    </location>
</feature>
<evidence type="ECO:0000256" key="3">
    <source>
        <dbReference type="ARBA" id="ARBA00012438"/>
    </source>
</evidence>
<dbReference type="GO" id="GO:0016020">
    <property type="term" value="C:membrane"/>
    <property type="evidence" value="ECO:0007669"/>
    <property type="project" value="UniProtKB-SubCell"/>
</dbReference>
<organism evidence="13">
    <name type="scientific">Sulfurovum sp. enrichment culture clone C5</name>
    <dbReference type="NCBI Taxonomy" id="497650"/>
    <lineage>
        <taxon>Bacteria</taxon>
        <taxon>Pseudomonadati</taxon>
        <taxon>Campylobacterota</taxon>
        <taxon>Epsilonproteobacteria</taxon>
        <taxon>Campylobacterales</taxon>
        <taxon>Sulfurovaceae</taxon>
        <taxon>Sulfurovum</taxon>
        <taxon>environmental samples</taxon>
    </lineage>
</organism>
<keyword evidence="8 10" id="KW-1133">Transmembrane helix</keyword>
<comment type="catalytic activity">
    <reaction evidence="1">
        <text>ATP + protein L-histidine = ADP + protein N-phospho-L-histidine.</text>
        <dbReference type="EC" id="2.7.13.3"/>
    </reaction>
</comment>
<dbReference type="PANTHER" id="PTHR45528:SF12">
    <property type="entry name" value="SENSOR HISTIDINE KINASE ARSS"/>
    <property type="match status" value="1"/>
</dbReference>
<dbReference type="CDD" id="cd00082">
    <property type="entry name" value="HisKA"/>
    <property type="match status" value="1"/>
</dbReference>
<feature type="transmembrane region" description="Helical" evidence="10">
    <location>
        <begin position="12"/>
        <end position="31"/>
    </location>
</feature>
<gene>
    <name evidence="13" type="ORF">BN3087_740006</name>
</gene>
<dbReference type="PANTHER" id="PTHR45528">
    <property type="entry name" value="SENSOR HISTIDINE KINASE CPXA"/>
    <property type="match status" value="1"/>
</dbReference>
<keyword evidence="4" id="KW-0597">Phosphoprotein</keyword>
<feature type="domain" description="Histidine kinase" evidence="11">
    <location>
        <begin position="216"/>
        <end position="405"/>
    </location>
</feature>
<dbReference type="Gene3D" id="3.30.565.10">
    <property type="entry name" value="Histidine kinase-like ATPase, C-terminal domain"/>
    <property type="match status" value="1"/>
</dbReference>
<evidence type="ECO:0000256" key="9">
    <source>
        <dbReference type="ARBA" id="ARBA00023136"/>
    </source>
</evidence>
<dbReference type="Gene3D" id="1.10.287.130">
    <property type="match status" value="1"/>
</dbReference>
<reference evidence="13" key="1">
    <citation type="submission" date="2015-11" db="EMBL/GenBank/DDBJ databases">
        <authorList>
            <person name="Zhang Y."/>
            <person name="Guo Z."/>
        </authorList>
    </citation>
    <scope>NUCLEOTIDE SEQUENCE</scope>
    <source>
        <strain evidence="13">BN30871</strain>
    </source>
</reference>
<dbReference type="Pfam" id="PF02518">
    <property type="entry name" value="HATPase_c"/>
    <property type="match status" value="1"/>
</dbReference>
<dbReference type="SUPFAM" id="SSF158472">
    <property type="entry name" value="HAMP domain-like"/>
    <property type="match status" value="1"/>
</dbReference>
<dbReference type="NCBIfam" id="NF038389">
    <property type="entry name" value="ArsS_fam_HK"/>
    <property type="match status" value="1"/>
</dbReference>
<evidence type="ECO:0000256" key="7">
    <source>
        <dbReference type="ARBA" id="ARBA00022777"/>
    </source>
</evidence>
<dbReference type="InterPro" id="IPR036890">
    <property type="entry name" value="HATPase_C_sf"/>
</dbReference>
<dbReference type="CDD" id="cd06225">
    <property type="entry name" value="HAMP"/>
    <property type="match status" value="1"/>
</dbReference>
<dbReference type="PROSITE" id="PS50885">
    <property type="entry name" value="HAMP"/>
    <property type="match status" value="1"/>
</dbReference>
<dbReference type="GO" id="GO:0000155">
    <property type="term" value="F:phosphorelay sensor kinase activity"/>
    <property type="evidence" value="ECO:0007669"/>
    <property type="project" value="InterPro"/>
</dbReference>
<evidence type="ECO:0000256" key="8">
    <source>
        <dbReference type="ARBA" id="ARBA00022989"/>
    </source>
</evidence>
<protein>
    <recommendedName>
        <fullName evidence="3">histidine kinase</fullName>
        <ecNumber evidence="3">2.7.13.3</ecNumber>
    </recommendedName>
</protein>
<dbReference type="InterPro" id="IPR036097">
    <property type="entry name" value="HisK_dim/P_sf"/>
</dbReference>
<keyword evidence="5" id="KW-0808">Transferase</keyword>
<evidence type="ECO:0000313" key="13">
    <source>
        <dbReference type="EMBL" id="CUV66322.1"/>
    </source>
</evidence>
<evidence type="ECO:0000256" key="2">
    <source>
        <dbReference type="ARBA" id="ARBA00004141"/>
    </source>
</evidence>
<evidence type="ECO:0000259" key="12">
    <source>
        <dbReference type="PROSITE" id="PS50885"/>
    </source>
</evidence>
<dbReference type="InterPro" id="IPR003660">
    <property type="entry name" value="HAMP_dom"/>
</dbReference>
<dbReference type="InterPro" id="IPR005467">
    <property type="entry name" value="His_kinase_dom"/>
</dbReference>